<organism evidence="4 5">
    <name type="scientific">Dictyobacter vulcani</name>
    <dbReference type="NCBI Taxonomy" id="2607529"/>
    <lineage>
        <taxon>Bacteria</taxon>
        <taxon>Bacillati</taxon>
        <taxon>Chloroflexota</taxon>
        <taxon>Ktedonobacteria</taxon>
        <taxon>Ktedonobacterales</taxon>
        <taxon>Dictyobacteraceae</taxon>
        <taxon>Dictyobacter</taxon>
    </lineage>
</organism>
<evidence type="ECO:0000256" key="2">
    <source>
        <dbReference type="ARBA" id="ARBA00022801"/>
    </source>
</evidence>
<dbReference type="AlphaFoldDB" id="A0A5J4KVN1"/>
<dbReference type="InterPro" id="IPR036852">
    <property type="entry name" value="Peptidase_S8/S53_dom_sf"/>
</dbReference>
<dbReference type="Proteomes" id="UP000326912">
    <property type="component" value="Unassembled WGS sequence"/>
</dbReference>
<dbReference type="PANTHER" id="PTHR14218:SF15">
    <property type="entry name" value="TRIPEPTIDYL-PEPTIDASE 1"/>
    <property type="match status" value="1"/>
</dbReference>
<dbReference type="Gene3D" id="3.40.50.200">
    <property type="entry name" value="Peptidase S8/S53 domain"/>
    <property type="match status" value="1"/>
</dbReference>
<dbReference type="PANTHER" id="PTHR14218">
    <property type="entry name" value="PROTEASE S8 TRIPEPTIDYL PEPTIDASE I CLN2"/>
    <property type="match status" value="1"/>
</dbReference>
<dbReference type="GO" id="GO:0006508">
    <property type="term" value="P:proteolysis"/>
    <property type="evidence" value="ECO:0007669"/>
    <property type="project" value="UniProtKB-KW"/>
</dbReference>
<name>A0A5J4KVN1_9CHLR</name>
<gene>
    <name evidence="4" type="ORF">KDW_47490</name>
</gene>
<dbReference type="SUPFAM" id="SSF52743">
    <property type="entry name" value="Subtilisin-like"/>
    <property type="match status" value="1"/>
</dbReference>
<reference evidence="4 5" key="1">
    <citation type="submission" date="2019-10" db="EMBL/GenBank/DDBJ databases">
        <title>Dictyobacter vulcani sp. nov., within the class Ktedonobacteria, isolated from soil of volcanic Mt. Zao.</title>
        <authorList>
            <person name="Zheng Y."/>
            <person name="Wang C.M."/>
            <person name="Sakai Y."/>
            <person name="Abe K."/>
            <person name="Yokota A."/>
            <person name="Yabe S."/>
        </authorList>
    </citation>
    <scope>NUCLEOTIDE SEQUENCE [LARGE SCALE GENOMIC DNA]</scope>
    <source>
        <strain evidence="4 5">W12</strain>
    </source>
</reference>
<evidence type="ECO:0000313" key="4">
    <source>
        <dbReference type="EMBL" id="GER90587.1"/>
    </source>
</evidence>
<keyword evidence="3" id="KW-0720">Serine protease</keyword>
<protein>
    <recommendedName>
        <fullName evidence="6">Peptidase S53 domain-containing protein</fullName>
    </recommendedName>
</protein>
<evidence type="ECO:0000256" key="3">
    <source>
        <dbReference type="ARBA" id="ARBA00022825"/>
    </source>
</evidence>
<evidence type="ECO:0000313" key="5">
    <source>
        <dbReference type="Proteomes" id="UP000326912"/>
    </source>
</evidence>
<evidence type="ECO:0008006" key="6">
    <source>
        <dbReference type="Google" id="ProtNLM"/>
    </source>
</evidence>
<accession>A0A5J4KVN1</accession>
<dbReference type="InterPro" id="IPR050819">
    <property type="entry name" value="Tripeptidyl-peptidase_I"/>
</dbReference>
<sequence length="320" mass="34187">MLGGIFHVVGSGGGKSTHFSRADYQSGLNLTDASRQVPDVSANADPATGYAVYLTPKNPKDPGWQVVGGTSAASPLWAGIAADINQALRAIHVSPLGHALPALYRIYNTPQIYPPYHDIVKGSNLFYQAGPNYDLVTGMGTPDAWNIMRDLQGAPGLPTQLLQNVSFEGGLAPWQEHSAGGYELISMANPHTGTYSAYLCGYSNCDDTITQTLTIPASTHNAVLSYWIYIGRADTTTTCTDTFHVFLRAPTAPGTTATDIQKLCNTDANGWVQYSFDITAALVPYLGKPVQLGFQAIGATSPRSSFFVNVDDVSLYVTRG</sequence>
<dbReference type="PROSITE" id="PS00138">
    <property type="entry name" value="SUBTILASE_SER"/>
    <property type="match status" value="1"/>
</dbReference>
<comment type="caution">
    <text evidence="4">The sequence shown here is derived from an EMBL/GenBank/DDBJ whole genome shotgun (WGS) entry which is preliminary data.</text>
</comment>
<dbReference type="GO" id="GO:0008240">
    <property type="term" value="F:tripeptidyl-peptidase activity"/>
    <property type="evidence" value="ECO:0007669"/>
    <property type="project" value="TreeGrafter"/>
</dbReference>
<keyword evidence="2" id="KW-0378">Hydrolase</keyword>
<dbReference type="Gene3D" id="2.60.120.260">
    <property type="entry name" value="Galactose-binding domain-like"/>
    <property type="match status" value="1"/>
</dbReference>
<keyword evidence="1" id="KW-0645">Protease</keyword>
<dbReference type="InterPro" id="IPR023828">
    <property type="entry name" value="Peptidase_S8_Ser-AS"/>
</dbReference>
<dbReference type="GO" id="GO:0004252">
    <property type="term" value="F:serine-type endopeptidase activity"/>
    <property type="evidence" value="ECO:0007669"/>
    <property type="project" value="InterPro"/>
</dbReference>
<proteinExistence type="predicted"/>
<dbReference type="EMBL" id="BKZW01000002">
    <property type="protein sequence ID" value="GER90587.1"/>
    <property type="molecule type" value="Genomic_DNA"/>
</dbReference>
<evidence type="ECO:0000256" key="1">
    <source>
        <dbReference type="ARBA" id="ARBA00022670"/>
    </source>
</evidence>
<keyword evidence="5" id="KW-1185">Reference proteome</keyword>